<proteinExistence type="predicted"/>
<organism evidence="1 2">
    <name type="scientific">Muricoccus roseus</name>
    <dbReference type="NCBI Taxonomy" id="198092"/>
    <lineage>
        <taxon>Bacteria</taxon>
        <taxon>Pseudomonadati</taxon>
        <taxon>Pseudomonadota</taxon>
        <taxon>Alphaproteobacteria</taxon>
        <taxon>Acetobacterales</taxon>
        <taxon>Roseomonadaceae</taxon>
        <taxon>Muricoccus</taxon>
    </lineage>
</organism>
<evidence type="ECO:0000313" key="1">
    <source>
        <dbReference type="EMBL" id="SHJ30961.1"/>
    </source>
</evidence>
<evidence type="ECO:0000313" key="2">
    <source>
        <dbReference type="Proteomes" id="UP000184387"/>
    </source>
</evidence>
<accession>A0A1M6I905</accession>
<protein>
    <submittedName>
        <fullName evidence="1">Uncharacterized protein</fullName>
    </submittedName>
</protein>
<dbReference type="Proteomes" id="UP000184387">
    <property type="component" value="Unassembled WGS sequence"/>
</dbReference>
<dbReference type="AlphaFoldDB" id="A0A1M6I905"/>
<sequence>MRLCGRVYPALEQKDALACAIARLLLYTDLAALLGVDQPNVGWAYYLPIRPPSRGHLRNEGEVVAASRTISATMTS</sequence>
<dbReference type="EMBL" id="FQZF01000011">
    <property type="protein sequence ID" value="SHJ30961.1"/>
    <property type="molecule type" value="Genomic_DNA"/>
</dbReference>
<gene>
    <name evidence="1" type="ORF">SAMN02745194_02271</name>
</gene>
<name>A0A1M6I905_9PROT</name>
<reference evidence="1 2" key="1">
    <citation type="submission" date="2016-11" db="EMBL/GenBank/DDBJ databases">
        <authorList>
            <person name="Jaros S."/>
            <person name="Januszkiewicz K."/>
            <person name="Wedrychowicz H."/>
        </authorList>
    </citation>
    <scope>NUCLEOTIDE SEQUENCE [LARGE SCALE GENOMIC DNA]</scope>
    <source>
        <strain evidence="1 2">DSM 14916</strain>
    </source>
</reference>
<keyword evidence="2" id="KW-1185">Reference proteome</keyword>
<dbReference type="STRING" id="198092.SAMN02745194_02271"/>